<evidence type="ECO:0000313" key="2">
    <source>
        <dbReference type="Proteomes" id="UP000268857"/>
    </source>
</evidence>
<gene>
    <name evidence="1" type="ORF">PCC6912_50990</name>
</gene>
<dbReference type="AlphaFoldDB" id="A0A433N1R2"/>
<comment type="caution">
    <text evidence="1">The sequence shown here is derived from an EMBL/GenBank/DDBJ whole genome shotgun (WGS) entry which is preliminary data.</text>
</comment>
<sequence length="60" mass="7385">MRYFIWQVPGQLKSECLATDKSFEELRDSFFHEEYGLREVDEKEYREEVDYNSSSRNPWN</sequence>
<protein>
    <submittedName>
        <fullName evidence="1">Uncharacterized protein</fullName>
    </submittedName>
</protein>
<name>A0A433N1R2_CHLFR</name>
<dbReference type="EMBL" id="RSCJ01000027">
    <property type="protein sequence ID" value="RUR74921.1"/>
    <property type="molecule type" value="Genomic_DNA"/>
</dbReference>
<dbReference type="Proteomes" id="UP000268857">
    <property type="component" value="Unassembled WGS sequence"/>
</dbReference>
<organism evidence="1 2">
    <name type="scientific">Chlorogloeopsis fritschii PCC 6912</name>
    <dbReference type="NCBI Taxonomy" id="211165"/>
    <lineage>
        <taxon>Bacteria</taxon>
        <taxon>Bacillati</taxon>
        <taxon>Cyanobacteriota</taxon>
        <taxon>Cyanophyceae</taxon>
        <taxon>Nostocales</taxon>
        <taxon>Chlorogloeopsidaceae</taxon>
        <taxon>Chlorogloeopsis</taxon>
    </lineage>
</organism>
<reference evidence="1 2" key="1">
    <citation type="journal article" date="2019" name="Genome Biol. Evol.">
        <title>Day and night: Metabolic profiles and evolutionary relationships of six axenic non-marine cyanobacteria.</title>
        <authorList>
            <person name="Will S.E."/>
            <person name="Henke P."/>
            <person name="Boedeker C."/>
            <person name="Huang S."/>
            <person name="Brinkmann H."/>
            <person name="Rohde M."/>
            <person name="Jarek M."/>
            <person name="Friedl T."/>
            <person name="Seufert S."/>
            <person name="Schumacher M."/>
            <person name="Overmann J."/>
            <person name="Neumann-Schaal M."/>
            <person name="Petersen J."/>
        </authorList>
    </citation>
    <scope>NUCLEOTIDE SEQUENCE [LARGE SCALE GENOMIC DNA]</scope>
    <source>
        <strain evidence="1 2">PCC 6912</strain>
    </source>
</reference>
<keyword evidence="2" id="KW-1185">Reference proteome</keyword>
<proteinExistence type="predicted"/>
<accession>A0A433N1R2</accession>
<evidence type="ECO:0000313" key="1">
    <source>
        <dbReference type="EMBL" id="RUR74921.1"/>
    </source>
</evidence>
<dbReference type="STRING" id="211165.GCA_000317285_01802"/>